<reference evidence="2" key="1">
    <citation type="journal article" date="2008" name="Nat. Genet.">
        <title>The Pristionchus pacificus genome provides a unique perspective on nematode lifestyle and parasitism.</title>
        <authorList>
            <person name="Dieterich C."/>
            <person name="Clifton S.W."/>
            <person name="Schuster L.N."/>
            <person name="Chinwalla A."/>
            <person name="Delehaunty K."/>
            <person name="Dinkelacker I."/>
            <person name="Fulton L."/>
            <person name="Fulton R."/>
            <person name="Godfrey J."/>
            <person name="Minx P."/>
            <person name="Mitreva M."/>
            <person name="Roeseler W."/>
            <person name="Tian H."/>
            <person name="Witte H."/>
            <person name="Yang S.P."/>
            <person name="Wilson R.K."/>
            <person name="Sommer R.J."/>
        </authorList>
    </citation>
    <scope>NUCLEOTIDE SEQUENCE [LARGE SCALE GENOMIC DNA]</scope>
    <source>
        <strain evidence="2">PS312</strain>
    </source>
</reference>
<accession>A0A8R1Z330</accession>
<gene>
    <name evidence="1" type="primary">WBGene00278093</name>
</gene>
<dbReference type="AlphaFoldDB" id="A0A2A6CUI3"/>
<name>A0A2A6CUI3_PRIPA</name>
<proteinExistence type="predicted"/>
<reference evidence="1" key="2">
    <citation type="submission" date="2022-06" db="UniProtKB">
        <authorList>
            <consortium name="EnsemblMetazoa"/>
        </authorList>
    </citation>
    <scope>IDENTIFICATION</scope>
    <source>
        <strain evidence="1">PS312</strain>
    </source>
</reference>
<keyword evidence="2" id="KW-1185">Reference proteome</keyword>
<protein>
    <submittedName>
        <fullName evidence="1">Uncharacterized protein</fullName>
    </submittedName>
</protein>
<sequence>MIAYLLAALLLSSSIPSSTAKVVDQDSTHPLSALDAFPLPDAEFFVFPTPSPLNIQLTSEDKLSKDKPDIV</sequence>
<evidence type="ECO:0000313" key="2">
    <source>
        <dbReference type="Proteomes" id="UP000005239"/>
    </source>
</evidence>
<evidence type="ECO:0000313" key="1">
    <source>
        <dbReference type="EnsemblMetazoa" id="PPA39724.1"/>
    </source>
</evidence>
<dbReference type="EnsemblMetazoa" id="PPA39724.1">
    <property type="protein sequence ID" value="PPA39724.1"/>
    <property type="gene ID" value="WBGene00278093"/>
</dbReference>
<dbReference type="Proteomes" id="UP000005239">
    <property type="component" value="Unassembled WGS sequence"/>
</dbReference>
<accession>A0A2A6CUI3</accession>
<organism evidence="1 2">
    <name type="scientific">Pristionchus pacificus</name>
    <name type="common">Parasitic nematode worm</name>
    <dbReference type="NCBI Taxonomy" id="54126"/>
    <lineage>
        <taxon>Eukaryota</taxon>
        <taxon>Metazoa</taxon>
        <taxon>Ecdysozoa</taxon>
        <taxon>Nematoda</taxon>
        <taxon>Chromadorea</taxon>
        <taxon>Rhabditida</taxon>
        <taxon>Rhabditina</taxon>
        <taxon>Diplogasteromorpha</taxon>
        <taxon>Diplogasteroidea</taxon>
        <taxon>Neodiplogasteridae</taxon>
        <taxon>Pristionchus</taxon>
    </lineage>
</organism>